<evidence type="ECO:0000256" key="6">
    <source>
        <dbReference type="ARBA" id="ARBA00023127"/>
    </source>
</evidence>
<keyword evidence="5" id="KW-0498">Mitosis</keyword>
<dbReference type="OrthoDB" id="5590282at2759"/>
<dbReference type="FunFam" id="1.10.472.10:FF:000001">
    <property type="entry name" value="G2/mitotic-specific cyclin"/>
    <property type="match status" value="1"/>
</dbReference>
<evidence type="ECO:0000256" key="9">
    <source>
        <dbReference type="RuleBase" id="RU000383"/>
    </source>
</evidence>
<organism evidence="13 14">
    <name type="scientific">Prunus yedoensis var. nudiflora</name>
    <dbReference type="NCBI Taxonomy" id="2094558"/>
    <lineage>
        <taxon>Eukaryota</taxon>
        <taxon>Viridiplantae</taxon>
        <taxon>Streptophyta</taxon>
        <taxon>Embryophyta</taxon>
        <taxon>Tracheophyta</taxon>
        <taxon>Spermatophyta</taxon>
        <taxon>Magnoliopsida</taxon>
        <taxon>eudicotyledons</taxon>
        <taxon>Gunneridae</taxon>
        <taxon>Pentapetalae</taxon>
        <taxon>rosids</taxon>
        <taxon>fabids</taxon>
        <taxon>Rosales</taxon>
        <taxon>Rosaceae</taxon>
        <taxon>Amygdaloideae</taxon>
        <taxon>Amygdaleae</taxon>
        <taxon>Prunus</taxon>
    </lineage>
</organism>
<proteinExistence type="inferred from homology"/>
<dbReference type="SMART" id="SM01332">
    <property type="entry name" value="Cyclin_C"/>
    <property type="match status" value="1"/>
</dbReference>
<evidence type="ECO:0000256" key="10">
    <source>
        <dbReference type="SAM" id="MobiDB-lite"/>
    </source>
</evidence>
<comment type="function">
    <text evidence="1">Essential for the control of the cell cycle at the G2/M (mitosis) transition.</text>
</comment>
<evidence type="ECO:0000256" key="7">
    <source>
        <dbReference type="ARBA" id="ARBA00023306"/>
    </source>
</evidence>
<dbReference type="SUPFAM" id="SSF47954">
    <property type="entry name" value="Cyclin-like"/>
    <property type="match status" value="2"/>
</dbReference>
<evidence type="ECO:0000259" key="11">
    <source>
        <dbReference type="SMART" id="SM00385"/>
    </source>
</evidence>
<dbReference type="InterPro" id="IPR048258">
    <property type="entry name" value="Cyclins_cyclin-box"/>
</dbReference>
<feature type="domain" description="Cyclin-like" evidence="11">
    <location>
        <begin position="318"/>
        <end position="402"/>
    </location>
</feature>
<dbReference type="GO" id="GO:0016538">
    <property type="term" value="F:cyclin-dependent protein serine/threonine kinase regulator activity"/>
    <property type="evidence" value="ECO:0007669"/>
    <property type="project" value="InterPro"/>
</dbReference>
<comment type="caution">
    <text evidence="13">The sequence shown here is derived from an EMBL/GenBank/DDBJ whole genome shotgun (WGS) entry which is preliminary data.</text>
</comment>
<dbReference type="PANTHER" id="PTHR10177">
    <property type="entry name" value="CYCLINS"/>
    <property type="match status" value="1"/>
</dbReference>
<dbReference type="GO" id="GO:0051301">
    <property type="term" value="P:cell division"/>
    <property type="evidence" value="ECO:0007669"/>
    <property type="project" value="UniProtKB-KW"/>
</dbReference>
<dbReference type="InterPro" id="IPR039361">
    <property type="entry name" value="Cyclin"/>
</dbReference>
<sequence>MEHARAAVLPQQPRGNDKVTAQRRNRRVLGDIGNNLEAGRIVEGKPPVQISRPITRSFHAQLLAKAQQAQAEMNHVNPVLPVVEDKKRGPAKKVAVAVAVAPKKAMEKPKSETVIVISDERVKDKPVNQCKPVEGPSRKEVKTLTSILTARSKAMAGGVNIKPKEKIVDFDSADVNDELAVVEYIDDLYQFYKLTEDDSRVNDYMESQPDINPKMRSILIDWLVEVHRKFELMPETFYLTVNIIDRYLSKKIVSRRELQLVGISSMVIASKYEEIWAPQVNDFVCLSDYAYTGDQILLMEKAILGKLEWYLTVPTPYVFLSRYIKASVSPGEEVKNMVFFLAELGIMHYPTTIRYSPSLIAAAAVYAARCTLNKAPFWTETLKHHTGYSEEQLRDCAKLLVGFHLNAAESNLQAVYRKFSKPEHVAVARIPPAKSFLSSSS</sequence>
<evidence type="ECO:0000256" key="1">
    <source>
        <dbReference type="ARBA" id="ARBA00003222"/>
    </source>
</evidence>
<name>A0A314Y4Q7_PRUYE</name>
<feature type="region of interest" description="Disordered" evidence="10">
    <location>
        <begin position="1"/>
        <end position="25"/>
    </location>
</feature>
<evidence type="ECO:0000259" key="12">
    <source>
        <dbReference type="SMART" id="SM01332"/>
    </source>
</evidence>
<dbReference type="Pfam" id="PF00134">
    <property type="entry name" value="Cyclin_N"/>
    <property type="match status" value="1"/>
</dbReference>
<evidence type="ECO:0000256" key="2">
    <source>
        <dbReference type="ARBA" id="ARBA00006955"/>
    </source>
</evidence>
<keyword evidence="4" id="KW-0132">Cell division</keyword>
<dbReference type="FunFam" id="1.10.472.10:FF:000032">
    <property type="entry name" value="G2/mitotic-specific cyclin-1"/>
    <property type="match status" value="1"/>
</dbReference>
<dbReference type="PROSITE" id="PS00292">
    <property type="entry name" value="CYCLINS"/>
    <property type="match status" value="1"/>
</dbReference>
<dbReference type="InterPro" id="IPR013763">
    <property type="entry name" value="Cyclin-like_dom"/>
</dbReference>
<evidence type="ECO:0000313" key="13">
    <source>
        <dbReference type="EMBL" id="PQQ02062.1"/>
    </source>
</evidence>
<dbReference type="Gene3D" id="1.10.472.10">
    <property type="entry name" value="Cyclin-like"/>
    <property type="match status" value="2"/>
</dbReference>
<dbReference type="AlphaFoldDB" id="A0A314Y4Q7"/>
<dbReference type="InterPro" id="IPR046965">
    <property type="entry name" value="Cyclin_A/B-like"/>
</dbReference>
<evidence type="ECO:0000256" key="5">
    <source>
        <dbReference type="ARBA" id="ARBA00022776"/>
    </source>
</evidence>
<dbReference type="GO" id="GO:0010332">
    <property type="term" value="P:response to gamma radiation"/>
    <property type="evidence" value="ECO:0007669"/>
    <property type="project" value="UniProtKB-ARBA"/>
</dbReference>
<dbReference type="CDD" id="cd20567">
    <property type="entry name" value="CYCLIN_AtCycB-like_rpt1"/>
    <property type="match status" value="1"/>
</dbReference>
<accession>A0A314Y4Q7</accession>
<dbReference type="PIRSF" id="PIRSF001771">
    <property type="entry name" value="Cyclin_A_B_D_E"/>
    <property type="match status" value="1"/>
</dbReference>
<dbReference type="InterPro" id="IPR006671">
    <property type="entry name" value="Cyclin_N"/>
</dbReference>
<keyword evidence="14" id="KW-1185">Reference proteome</keyword>
<dbReference type="STRING" id="2094558.A0A314Y4Q7"/>
<feature type="domain" description="Cyclin-like" evidence="11">
    <location>
        <begin position="221"/>
        <end position="305"/>
    </location>
</feature>
<evidence type="ECO:0000256" key="3">
    <source>
        <dbReference type="ARBA" id="ARBA00011177"/>
    </source>
</evidence>
<dbReference type="InterPro" id="IPR004367">
    <property type="entry name" value="Cyclin_C-dom"/>
</dbReference>
<evidence type="ECO:0000256" key="4">
    <source>
        <dbReference type="ARBA" id="ARBA00022618"/>
    </source>
</evidence>
<protein>
    <recommendedName>
        <fullName evidence="8">B-like cyclin</fullName>
    </recommendedName>
</protein>
<dbReference type="EMBL" id="PJQY01001509">
    <property type="protein sequence ID" value="PQQ02062.1"/>
    <property type="molecule type" value="Genomic_DNA"/>
</dbReference>
<keyword evidence="6 9" id="KW-0195">Cyclin</keyword>
<dbReference type="GO" id="GO:0044772">
    <property type="term" value="P:mitotic cell cycle phase transition"/>
    <property type="evidence" value="ECO:0007669"/>
    <property type="project" value="InterPro"/>
</dbReference>
<comment type="similarity">
    <text evidence="2">Belongs to the cyclin family. Cyclin AB subfamily.</text>
</comment>
<dbReference type="SMART" id="SM00385">
    <property type="entry name" value="CYCLIN"/>
    <property type="match status" value="2"/>
</dbReference>
<dbReference type="Pfam" id="PF02984">
    <property type="entry name" value="Cyclin_C"/>
    <property type="match status" value="1"/>
</dbReference>
<dbReference type="Proteomes" id="UP000250321">
    <property type="component" value="Unassembled WGS sequence"/>
</dbReference>
<dbReference type="InterPro" id="IPR036915">
    <property type="entry name" value="Cyclin-like_sf"/>
</dbReference>
<reference evidence="13 14" key="1">
    <citation type="submission" date="2018-02" db="EMBL/GenBank/DDBJ databases">
        <title>Draft genome of wild Prunus yedoensis var. nudiflora.</title>
        <authorList>
            <person name="Baek S."/>
            <person name="Kim J.-H."/>
            <person name="Choi K."/>
            <person name="Kim G.-B."/>
            <person name="Cho A."/>
            <person name="Jang H."/>
            <person name="Shin C.-H."/>
            <person name="Yu H.-J."/>
            <person name="Mun J.-H."/>
        </authorList>
    </citation>
    <scope>NUCLEOTIDE SEQUENCE [LARGE SCALE GENOMIC DNA]</scope>
    <source>
        <strain evidence="14">cv. Jeju island</strain>
        <tissue evidence="13">Leaf</tissue>
    </source>
</reference>
<gene>
    <name evidence="13" type="ORF">Pyn_29518</name>
</gene>
<feature type="domain" description="Cyclin C-terminal" evidence="12">
    <location>
        <begin position="314"/>
        <end position="433"/>
    </location>
</feature>
<comment type="subunit">
    <text evidence="3">Interacts with the CDC2 protein kinase to form a serine/threonine kinase holoenzyme complex also known as maturation promoting factor (MPF). The cyclin subunit imparts substrate specificity to the complex.</text>
</comment>
<evidence type="ECO:0000313" key="14">
    <source>
        <dbReference type="Proteomes" id="UP000250321"/>
    </source>
</evidence>
<keyword evidence="7" id="KW-0131">Cell cycle</keyword>
<evidence type="ECO:0000256" key="8">
    <source>
        <dbReference type="ARBA" id="ARBA00032263"/>
    </source>
</evidence>